<reference evidence="1" key="1">
    <citation type="submission" date="2014-11" db="EMBL/GenBank/DDBJ databases">
        <authorList>
            <person name="Amaro Gonzalez C."/>
        </authorList>
    </citation>
    <scope>NUCLEOTIDE SEQUENCE</scope>
</reference>
<dbReference type="AlphaFoldDB" id="A0A0E9RAS9"/>
<evidence type="ECO:0000313" key="1">
    <source>
        <dbReference type="EMBL" id="JAH25882.1"/>
    </source>
</evidence>
<reference evidence="1" key="2">
    <citation type="journal article" date="2015" name="Fish Shellfish Immunol.">
        <title>Early steps in the European eel (Anguilla anguilla)-Vibrio vulnificus interaction in the gills: Role of the RtxA13 toxin.</title>
        <authorList>
            <person name="Callol A."/>
            <person name="Pajuelo D."/>
            <person name="Ebbesson L."/>
            <person name="Teles M."/>
            <person name="MacKenzie S."/>
            <person name="Amaro C."/>
        </authorList>
    </citation>
    <scope>NUCLEOTIDE SEQUENCE</scope>
</reference>
<proteinExistence type="predicted"/>
<protein>
    <submittedName>
        <fullName evidence="1">Uncharacterized protein</fullName>
    </submittedName>
</protein>
<dbReference type="EMBL" id="GBXM01082695">
    <property type="protein sequence ID" value="JAH25882.1"/>
    <property type="molecule type" value="Transcribed_RNA"/>
</dbReference>
<organism evidence="1">
    <name type="scientific">Anguilla anguilla</name>
    <name type="common">European freshwater eel</name>
    <name type="synonym">Muraena anguilla</name>
    <dbReference type="NCBI Taxonomy" id="7936"/>
    <lineage>
        <taxon>Eukaryota</taxon>
        <taxon>Metazoa</taxon>
        <taxon>Chordata</taxon>
        <taxon>Craniata</taxon>
        <taxon>Vertebrata</taxon>
        <taxon>Euteleostomi</taxon>
        <taxon>Actinopterygii</taxon>
        <taxon>Neopterygii</taxon>
        <taxon>Teleostei</taxon>
        <taxon>Anguilliformes</taxon>
        <taxon>Anguillidae</taxon>
        <taxon>Anguilla</taxon>
    </lineage>
</organism>
<accession>A0A0E9RAS9</accession>
<name>A0A0E9RAS9_ANGAN</name>
<sequence length="50" mass="5688">MHFHELIRKTLGLNQVGTNIVIQTPKGLRICNVTPGQFHWGWTGVAHPWP</sequence>